<accession>A0ABD7V4P1</accession>
<dbReference type="RefSeq" id="WP_131734691.1">
    <property type="nucleotide sequence ID" value="NZ_CAACYD010000007.1"/>
</dbReference>
<feature type="compositionally biased region" description="Acidic residues" evidence="1">
    <location>
        <begin position="199"/>
        <end position="218"/>
    </location>
</feature>
<gene>
    <name evidence="3" type="primary">yceD_3</name>
    <name evidence="3" type="ORF">NCTC8139_02885</name>
</gene>
<evidence type="ECO:0000256" key="1">
    <source>
        <dbReference type="SAM" id="MobiDB-lite"/>
    </source>
</evidence>
<evidence type="ECO:0000313" key="3">
    <source>
        <dbReference type="EMBL" id="VFA89323.1"/>
    </source>
</evidence>
<dbReference type="Gene3D" id="2.60.60.30">
    <property type="entry name" value="sav2460 like domains"/>
    <property type="match status" value="1"/>
</dbReference>
<dbReference type="InterPro" id="IPR051324">
    <property type="entry name" value="Stress/Tellurium_Resist"/>
</dbReference>
<dbReference type="InterPro" id="IPR003325">
    <property type="entry name" value="TerD"/>
</dbReference>
<dbReference type="GeneID" id="60750875"/>
<dbReference type="Proteomes" id="UP000360750">
    <property type="component" value="Unassembled WGS sequence"/>
</dbReference>
<dbReference type="EMBL" id="CAACYD010000007">
    <property type="protein sequence ID" value="VFA89323.1"/>
    <property type="molecule type" value="Genomic_DNA"/>
</dbReference>
<protein>
    <submittedName>
        <fullName evidence="3">General stress protein 16U</fullName>
    </submittedName>
</protein>
<proteinExistence type="predicted"/>
<evidence type="ECO:0000313" key="4">
    <source>
        <dbReference type="Proteomes" id="UP000360750"/>
    </source>
</evidence>
<evidence type="ECO:0000259" key="2">
    <source>
        <dbReference type="Pfam" id="PF02342"/>
    </source>
</evidence>
<dbReference type="Pfam" id="PF02342">
    <property type="entry name" value="TerD"/>
    <property type="match status" value="1"/>
</dbReference>
<dbReference type="CDD" id="cd06974">
    <property type="entry name" value="TerD_like"/>
    <property type="match status" value="1"/>
</dbReference>
<name>A0ABD7V4P1_9ACTN</name>
<feature type="region of interest" description="Disordered" evidence="1">
    <location>
        <begin position="197"/>
        <end position="278"/>
    </location>
</feature>
<reference evidence="3 4" key="1">
    <citation type="submission" date="2019-02" db="EMBL/GenBank/DDBJ databases">
        <authorList>
            <consortium name="Pathogen Informatics"/>
        </authorList>
    </citation>
    <scope>NUCLEOTIDE SEQUENCE [LARGE SCALE GENOMIC DNA]</scope>
    <source>
        <strain evidence="3 4">3012STDY6756503</strain>
    </source>
</reference>
<organism evidence="3 4">
    <name type="scientific">Gordonia paraffinivorans</name>
    <dbReference type="NCBI Taxonomy" id="175628"/>
    <lineage>
        <taxon>Bacteria</taxon>
        <taxon>Bacillati</taxon>
        <taxon>Actinomycetota</taxon>
        <taxon>Actinomycetes</taxon>
        <taxon>Mycobacteriales</taxon>
        <taxon>Gordoniaceae</taxon>
        <taxon>Gordonia</taxon>
    </lineage>
</organism>
<feature type="compositionally biased region" description="Basic and acidic residues" evidence="1">
    <location>
        <begin position="248"/>
        <end position="262"/>
    </location>
</feature>
<dbReference type="PANTHER" id="PTHR32097:SF17">
    <property type="entry name" value="CAMP-BINDING PROTEIN 1-RELATED"/>
    <property type="match status" value="1"/>
</dbReference>
<dbReference type="AlphaFoldDB" id="A0ABD7V4P1"/>
<comment type="caution">
    <text evidence="3">The sequence shown here is derived from an EMBL/GenBank/DDBJ whole genome shotgun (WGS) entry which is preliminary data.</text>
</comment>
<sequence length="699" mass="76013">MTPQQLSKGANVSIGELTGEPMPRLIFVIETKALEGKDFGLDAGILILGDDGQVRSNEDFIFYNQPTGVGGAVRLVSAGGQDDERDSSGDLDDSLSHRDAIEVDLARIPESVSRIVVTASIDPRTDAEFGDTSLVTLHVAPAEAPEEPIIEYVVEGLGSERALIFGEVYRREDSWKVRAVGQGYENGLAALVSDHGVEVDDESPTDDSASDDEVEGPQDTETPRPASGSSVPGGVVEASPGSELEDETQPRTEDGHDQRDAGAKVSIARKRRPAALPRDWEERDSAYLPRPDRSEWQRARLFPSVGMKSSAEQEMRTTSILLACMETVPEFGRSVLAQAGAPRGRIETFTEVRFTLSGDEVRPDGLIRVSRGGKTWQALVEVKTGRSELNADQIANYLKLAKSKSIDAVLTISRDLMASPDQFPFKVDGRMLKNVELKHLSWEEIVAEAAIVYEHVGVGDRVRSRVLEEMLWYAADVQSGMWSFDDMGRQWVKVREAVKHKTVSASDAATSDVCDRFDRLARHIALYLSAFTGQKITSQPPASRVDTVSRAKQLADSGELFALLRVPGAAGPVAINADLSRSRLGCSLKTTAPRSGRTQTKVNWLTRQLASAPGELRITAHHSGSRVESTSALLRDIREDAGVVMPPDGRDIREFTVTMEASMGSKRSGSENGFVAAMTGLATSFYSDVVERVRSGRDS</sequence>
<dbReference type="PANTHER" id="PTHR32097">
    <property type="entry name" value="CAMP-BINDING PROTEIN 1-RELATED"/>
    <property type="match status" value="1"/>
</dbReference>
<feature type="domain" description="TerD" evidence="2">
    <location>
        <begin position="5"/>
        <end position="195"/>
    </location>
</feature>